<dbReference type="InterPro" id="IPR011251">
    <property type="entry name" value="Luciferase-like_dom"/>
</dbReference>
<evidence type="ECO:0000313" key="2">
    <source>
        <dbReference type="EMBL" id="SNB51060.1"/>
    </source>
</evidence>
<keyword evidence="3" id="KW-1185">Reference proteome</keyword>
<evidence type="ECO:0000313" key="3">
    <source>
        <dbReference type="Proteomes" id="UP000197025"/>
    </source>
</evidence>
<organism evidence="2 3">
    <name type="scientific">Thermoflexus hugenholtzii JAD2</name>
    <dbReference type="NCBI Taxonomy" id="877466"/>
    <lineage>
        <taxon>Bacteria</taxon>
        <taxon>Bacillati</taxon>
        <taxon>Chloroflexota</taxon>
        <taxon>Thermoflexia</taxon>
        <taxon>Thermoflexales</taxon>
        <taxon>Thermoflexaceae</taxon>
        <taxon>Thermoflexus</taxon>
    </lineage>
</organism>
<dbReference type="Gene3D" id="3.20.20.30">
    <property type="entry name" value="Luciferase-like domain"/>
    <property type="match status" value="1"/>
</dbReference>
<dbReference type="OrthoDB" id="3284378at2"/>
<dbReference type="GO" id="GO:0016705">
    <property type="term" value="F:oxidoreductase activity, acting on paired donors, with incorporation or reduction of molecular oxygen"/>
    <property type="evidence" value="ECO:0007669"/>
    <property type="project" value="InterPro"/>
</dbReference>
<dbReference type="PANTHER" id="PTHR43244:SF2">
    <property type="entry name" value="CONSERVED HYPOTHETICAL ALANINE AND PROLINE-RICH PROTEIN"/>
    <property type="match status" value="1"/>
</dbReference>
<dbReference type="PANTHER" id="PTHR43244">
    <property type="match status" value="1"/>
</dbReference>
<dbReference type="Pfam" id="PF00296">
    <property type="entry name" value="Bac_luciferase"/>
    <property type="match status" value="1"/>
</dbReference>
<dbReference type="RefSeq" id="WP_088569894.1">
    <property type="nucleotide sequence ID" value="NZ_FYEK01000003.1"/>
</dbReference>
<gene>
    <name evidence="2" type="ORF">SAMN02746019_00020930</name>
</gene>
<dbReference type="InParanoid" id="A0A212PW22"/>
<feature type="domain" description="Luciferase-like" evidence="1">
    <location>
        <begin position="5"/>
        <end position="310"/>
    </location>
</feature>
<evidence type="ECO:0000259" key="1">
    <source>
        <dbReference type="Pfam" id="PF00296"/>
    </source>
</evidence>
<dbReference type="SUPFAM" id="SSF51679">
    <property type="entry name" value="Bacterial luciferase-like"/>
    <property type="match status" value="1"/>
</dbReference>
<dbReference type="InterPro" id="IPR036661">
    <property type="entry name" value="Luciferase-like_sf"/>
</dbReference>
<dbReference type="CDD" id="cd01097">
    <property type="entry name" value="Tetrahydromethanopterin_reductase"/>
    <property type="match status" value="1"/>
</dbReference>
<dbReference type="Proteomes" id="UP000197025">
    <property type="component" value="Unassembled WGS sequence"/>
</dbReference>
<name>A0A212PW22_9CHLR</name>
<sequence length="336" mass="37918">MHLDAALHYDRLTEVPDLARAAEAMGFDGIWTHETRHDPFLPLALAAEHTRRIHLGTGVAIAFARSPTVIAYTAWDLAAMAPGRIFLGLGTQVKAHIERRFGMTWDPPVPKLRETVEAIRAVWACWQNGERLNYRGRFFKLTLMSPFFNPGPIPDPRIPILLAGVNPPLARLAGEVGDGFFVHPFHTPRYLREVLIPAIEAGARKAGRRPEEILRVGSVFVITGRDEAEMQQARELVRAQVAFYGSTPSYRRVWALHGWEAIGEQLSALAARGRWEEMPAQVPDEVLEAFALTAPPEGVWERLKATYEGLLDRVILYQPFRLQDRALWERILSGRR</sequence>
<accession>A0A212PW22</accession>
<dbReference type="InterPro" id="IPR050564">
    <property type="entry name" value="F420-G6PD/mer"/>
</dbReference>
<dbReference type="AlphaFoldDB" id="A0A212PW22"/>
<reference evidence="3" key="1">
    <citation type="submission" date="2017-06" db="EMBL/GenBank/DDBJ databases">
        <authorList>
            <person name="Varghese N."/>
            <person name="Submissions S."/>
        </authorList>
    </citation>
    <scope>NUCLEOTIDE SEQUENCE [LARGE SCALE GENOMIC DNA]</scope>
    <source>
        <strain evidence="3">JAD2</strain>
    </source>
</reference>
<proteinExistence type="predicted"/>
<dbReference type="EMBL" id="FYEK01000003">
    <property type="protein sequence ID" value="SNB51060.1"/>
    <property type="molecule type" value="Genomic_DNA"/>
</dbReference>
<dbReference type="InterPro" id="IPR019919">
    <property type="entry name" value="Lucif-like_OxRdtase_MSMEG_2256"/>
</dbReference>
<dbReference type="NCBIfam" id="TIGR03617">
    <property type="entry name" value="F420_MSMEG_2256"/>
    <property type="match status" value="1"/>
</dbReference>
<protein>
    <submittedName>
        <fullName evidence="2">Probable F420-dependent oxidoreductase, MSMEG_2256 family</fullName>
    </submittedName>
</protein>